<keyword evidence="6" id="KW-0804">Transcription</keyword>
<accession>A0A2P7QNW7</accession>
<evidence type="ECO:0000256" key="2">
    <source>
        <dbReference type="ARBA" id="ARBA00017823"/>
    </source>
</evidence>
<comment type="caution">
    <text evidence="11">The sequence shown here is derived from an EMBL/GenBank/DDBJ whole genome shotgun (WGS) entry which is preliminary data.</text>
</comment>
<comment type="similarity">
    <text evidence="1">Belongs to the FlgM family.</text>
</comment>
<keyword evidence="11" id="KW-0966">Cell projection</keyword>
<keyword evidence="4" id="KW-1005">Bacterial flagellum biogenesis</keyword>
<dbReference type="SUPFAM" id="SSF101498">
    <property type="entry name" value="Anti-sigma factor FlgM"/>
    <property type="match status" value="1"/>
</dbReference>
<evidence type="ECO:0000313" key="12">
    <source>
        <dbReference type="Proteomes" id="UP000241167"/>
    </source>
</evidence>
<comment type="function">
    <text evidence="7">Responsible for the coupling of flagellin expression to flagellar assembly by preventing expression of the flagellin genes when a component of the middle class of proteins is defective. It negatively regulates flagellar genes by inhibiting the activity of FliA by directly binding to FliA.</text>
</comment>
<gene>
    <name evidence="11" type="primary">flgM</name>
    <name evidence="11" type="ORF">C7I55_13800</name>
</gene>
<dbReference type="RefSeq" id="WP_106513558.1">
    <property type="nucleotide sequence ID" value="NZ_PXYI01000004.1"/>
</dbReference>
<proteinExistence type="inferred from homology"/>
<keyword evidence="11" id="KW-0282">Flagellum</keyword>
<feature type="domain" description="Anti-sigma-28 factor FlgM C-terminal" evidence="10">
    <location>
        <begin position="52"/>
        <end position="85"/>
    </location>
</feature>
<evidence type="ECO:0000256" key="8">
    <source>
        <dbReference type="ARBA" id="ARBA00030117"/>
    </source>
</evidence>
<keyword evidence="11" id="KW-0969">Cilium</keyword>
<dbReference type="AlphaFoldDB" id="A0A2P7QNW7"/>
<name>A0A2P7QNW7_9SPHN</name>
<evidence type="ECO:0000256" key="9">
    <source>
        <dbReference type="SAM" id="MobiDB-lite"/>
    </source>
</evidence>
<protein>
    <recommendedName>
        <fullName evidence="2">Negative regulator of flagellin synthesis</fullName>
    </recommendedName>
    <alternativeName>
        <fullName evidence="8">Anti-sigma-28 factor</fullName>
    </alternativeName>
</protein>
<evidence type="ECO:0000256" key="7">
    <source>
        <dbReference type="ARBA" id="ARBA00024739"/>
    </source>
</evidence>
<keyword evidence="3" id="KW-0678">Repressor</keyword>
<feature type="compositionally biased region" description="Gly residues" evidence="9">
    <location>
        <begin position="1"/>
        <end position="13"/>
    </location>
</feature>
<evidence type="ECO:0000256" key="3">
    <source>
        <dbReference type="ARBA" id="ARBA00022491"/>
    </source>
</evidence>
<dbReference type="GO" id="GO:0044781">
    <property type="term" value="P:bacterial-type flagellum organization"/>
    <property type="evidence" value="ECO:0007669"/>
    <property type="project" value="UniProtKB-KW"/>
</dbReference>
<keyword evidence="12" id="KW-1185">Reference proteome</keyword>
<dbReference type="Proteomes" id="UP000241167">
    <property type="component" value="Unassembled WGS sequence"/>
</dbReference>
<organism evidence="11 12">
    <name type="scientific">Allosphingosinicella deserti</name>
    <dbReference type="NCBI Taxonomy" id="2116704"/>
    <lineage>
        <taxon>Bacteria</taxon>
        <taxon>Pseudomonadati</taxon>
        <taxon>Pseudomonadota</taxon>
        <taxon>Alphaproteobacteria</taxon>
        <taxon>Sphingomonadales</taxon>
        <taxon>Sphingomonadaceae</taxon>
        <taxon>Allosphingosinicella</taxon>
    </lineage>
</organism>
<evidence type="ECO:0000313" key="11">
    <source>
        <dbReference type="EMBL" id="PSJ39663.1"/>
    </source>
</evidence>
<feature type="region of interest" description="Disordered" evidence="9">
    <location>
        <begin position="1"/>
        <end position="37"/>
    </location>
</feature>
<sequence>MIDGIGKTGGGGRPELVRSSVERSEASAKAGDALSQDAIATPSTLISEMAGSGAPVDSGRVAAIRTAIAEGRYPVDPTRIAAAMIALDLPARDEA</sequence>
<reference evidence="11 12" key="1">
    <citation type="submission" date="2018-03" db="EMBL/GenBank/DDBJ databases">
        <title>The draft genome of Sphingosinicella sp. GL-C-18.</title>
        <authorList>
            <person name="Liu L."/>
            <person name="Li L."/>
            <person name="Liang L."/>
            <person name="Zhang X."/>
            <person name="Wang T."/>
        </authorList>
    </citation>
    <scope>NUCLEOTIDE SEQUENCE [LARGE SCALE GENOMIC DNA]</scope>
    <source>
        <strain evidence="11 12">GL-C-18</strain>
    </source>
</reference>
<keyword evidence="5" id="KW-0805">Transcription regulation</keyword>
<evidence type="ECO:0000256" key="6">
    <source>
        <dbReference type="ARBA" id="ARBA00023163"/>
    </source>
</evidence>
<dbReference type="InterPro" id="IPR035890">
    <property type="entry name" value="Anti-sigma-28_factor_FlgM_sf"/>
</dbReference>
<evidence type="ECO:0000256" key="4">
    <source>
        <dbReference type="ARBA" id="ARBA00022795"/>
    </source>
</evidence>
<dbReference type="EMBL" id="PXYI01000004">
    <property type="protein sequence ID" value="PSJ39663.1"/>
    <property type="molecule type" value="Genomic_DNA"/>
</dbReference>
<dbReference type="Pfam" id="PF04316">
    <property type="entry name" value="FlgM"/>
    <property type="match status" value="1"/>
</dbReference>
<evidence type="ECO:0000259" key="10">
    <source>
        <dbReference type="Pfam" id="PF04316"/>
    </source>
</evidence>
<dbReference type="InterPro" id="IPR031316">
    <property type="entry name" value="FlgM_C"/>
</dbReference>
<evidence type="ECO:0000256" key="5">
    <source>
        <dbReference type="ARBA" id="ARBA00023015"/>
    </source>
</evidence>
<dbReference type="NCBIfam" id="TIGR03824">
    <property type="entry name" value="FlgM_jcvi"/>
    <property type="match status" value="1"/>
</dbReference>
<dbReference type="InterPro" id="IPR007412">
    <property type="entry name" value="FlgM"/>
</dbReference>
<evidence type="ECO:0000256" key="1">
    <source>
        <dbReference type="ARBA" id="ARBA00005322"/>
    </source>
</evidence>
<dbReference type="GO" id="GO:0045892">
    <property type="term" value="P:negative regulation of DNA-templated transcription"/>
    <property type="evidence" value="ECO:0007669"/>
    <property type="project" value="InterPro"/>
</dbReference>
<dbReference type="OrthoDB" id="7392062at2"/>